<gene>
    <name evidence="5" type="ORF">P879_06057</name>
</gene>
<organism evidence="5 6">
    <name type="scientific">Paragonimus westermani</name>
    <dbReference type="NCBI Taxonomy" id="34504"/>
    <lineage>
        <taxon>Eukaryota</taxon>
        <taxon>Metazoa</taxon>
        <taxon>Spiralia</taxon>
        <taxon>Lophotrochozoa</taxon>
        <taxon>Platyhelminthes</taxon>
        <taxon>Trematoda</taxon>
        <taxon>Digenea</taxon>
        <taxon>Plagiorchiida</taxon>
        <taxon>Troglotremata</taxon>
        <taxon>Troglotrematidae</taxon>
        <taxon>Paragonimus</taxon>
    </lineage>
</organism>
<feature type="repeat" description="RCC1" evidence="3">
    <location>
        <begin position="200"/>
        <end position="254"/>
    </location>
</feature>
<reference evidence="5 6" key="1">
    <citation type="submission" date="2019-07" db="EMBL/GenBank/DDBJ databases">
        <title>Annotation for the trematode Paragonimus westermani.</title>
        <authorList>
            <person name="Choi Y.-J."/>
        </authorList>
    </citation>
    <scope>NUCLEOTIDE SEQUENCE [LARGE SCALE GENOMIC DNA]</scope>
    <source>
        <strain evidence="5">180907_Pwestermani</strain>
    </source>
</reference>
<accession>A0A8T0DF96</accession>
<dbReference type="Pfam" id="PF00415">
    <property type="entry name" value="RCC1"/>
    <property type="match status" value="1"/>
</dbReference>
<dbReference type="AlphaFoldDB" id="A0A8T0DF96"/>
<dbReference type="PROSITE" id="PS50012">
    <property type="entry name" value="RCC1_3"/>
    <property type="match status" value="6"/>
</dbReference>
<dbReference type="InterPro" id="IPR058923">
    <property type="entry name" value="RCC1-like_dom"/>
</dbReference>
<dbReference type="PANTHER" id="PTHR45982">
    <property type="entry name" value="REGULATOR OF CHROMOSOME CONDENSATION"/>
    <property type="match status" value="1"/>
</dbReference>
<dbReference type="SUPFAM" id="SSF50985">
    <property type="entry name" value="RCC1/BLIP-II"/>
    <property type="match status" value="1"/>
</dbReference>
<evidence type="ECO:0000256" key="3">
    <source>
        <dbReference type="PROSITE-ProRule" id="PRU00235"/>
    </source>
</evidence>
<keyword evidence="2" id="KW-0677">Repeat</keyword>
<proteinExistence type="predicted"/>
<sequence length="455" mass="48917">ICIVNEIYSDISSFLSFYRFCVPFPCENERPGSMMVSPSKMFAWGANTHGQLGTGDTTDRFEPEYIQDANVSVVTGGGSHSVYTDGTYFRLGFKYASFPGIDVYTCGSNSAGQVGRENSPLHFQKIDMESKYPVASVICGWDFTFVLQSDGCLLAFGSNAHNQLLSNKIRRISKPIRASLPTVRCVAAGLRHVIAISASNEVLLWGSNHRGQLGSTASKTIKDGPPVCLKLDKSHGCPVACSAGAYHSVILTDAGFVFIIGELKYFGEDGNVSIGTISGDIPAYMFTPDSFDGRPIVQTASGWSSVFALTDTGVLFTWGRADLGQLGRPHLSDCHSGSPRNPEFDPFPGHVSFGDDDGSVTRIVDIKAGAEHSLAVDSDGNLWTWGWNEHGMCGIPKNTISENDSLDHSGGTKHCSCVVQPSRVNLLPLSTCQGLRPAKTRLIGAGYGHSFAYVV</sequence>
<feature type="repeat" description="RCC1" evidence="3">
    <location>
        <begin position="101"/>
        <end position="150"/>
    </location>
</feature>
<evidence type="ECO:0000313" key="6">
    <source>
        <dbReference type="Proteomes" id="UP000699462"/>
    </source>
</evidence>
<feature type="repeat" description="RCC1" evidence="3">
    <location>
        <begin position="313"/>
        <end position="379"/>
    </location>
</feature>
<keyword evidence="1" id="KW-0344">Guanine-nucleotide releasing factor</keyword>
<dbReference type="Pfam" id="PF25390">
    <property type="entry name" value="WD40_RLD"/>
    <property type="match status" value="1"/>
</dbReference>
<dbReference type="EMBL" id="JTDF01005623">
    <property type="protein sequence ID" value="KAF8566092.1"/>
    <property type="molecule type" value="Genomic_DNA"/>
</dbReference>
<feature type="non-terminal residue" evidence="5">
    <location>
        <position position="1"/>
    </location>
</feature>
<comment type="caution">
    <text evidence="5">The sequence shown here is derived from an EMBL/GenBank/DDBJ whole genome shotgun (WGS) entry which is preliminary data.</text>
</comment>
<feature type="repeat" description="RCC1" evidence="3">
    <location>
        <begin position="39"/>
        <end position="87"/>
    </location>
</feature>
<feature type="repeat" description="RCC1" evidence="3">
    <location>
        <begin position="380"/>
        <end position="455"/>
    </location>
</feature>
<evidence type="ECO:0000256" key="1">
    <source>
        <dbReference type="ARBA" id="ARBA00022658"/>
    </source>
</evidence>
<dbReference type="OrthoDB" id="10256179at2759"/>
<dbReference type="Gene3D" id="2.130.10.30">
    <property type="entry name" value="Regulator of chromosome condensation 1/beta-lactamase-inhibitor protein II"/>
    <property type="match status" value="2"/>
</dbReference>
<dbReference type="InterPro" id="IPR051553">
    <property type="entry name" value="Ran_GTPase-activating"/>
</dbReference>
<evidence type="ECO:0000256" key="2">
    <source>
        <dbReference type="ARBA" id="ARBA00022737"/>
    </source>
</evidence>
<dbReference type="PANTHER" id="PTHR45982:SF1">
    <property type="entry name" value="REGULATOR OF CHROMOSOME CONDENSATION"/>
    <property type="match status" value="1"/>
</dbReference>
<keyword evidence="6" id="KW-1185">Reference proteome</keyword>
<dbReference type="Proteomes" id="UP000699462">
    <property type="component" value="Unassembled WGS sequence"/>
</dbReference>
<name>A0A8T0DF96_9TREM</name>
<feature type="repeat" description="RCC1" evidence="3">
    <location>
        <begin position="151"/>
        <end position="199"/>
    </location>
</feature>
<protein>
    <recommendedName>
        <fullName evidence="4">RCC1-like domain-containing protein</fullName>
    </recommendedName>
</protein>
<evidence type="ECO:0000313" key="5">
    <source>
        <dbReference type="EMBL" id="KAF8566092.1"/>
    </source>
</evidence>
<dbReference type="PRINTS" id="PR00633">
    <property type="entry name" value="RCCNDNSATION"/>
</dbReference>
<dbReference type="InterPro" id="IPR000408">
    <property type="entry name" value="Reg_chr_condens"/>
</dbReference>
<dbReference type="InterPro" id="IPR009091">
    <property type="entry name" value="RCC1/BLIP-II"/>
</dbReference>
<evidence type="ECO:0000259" key="4">
    <source>
        <dbReference type="Pfam" id="PF25390"/>
    </source>
</evidence>
<feature type="domain" description="RCC1-like" evidence="4">
    <location>
        <begin position="102"/>
        <end position="399"/>
    </location>
</feature>